<name>A0A4V3CMY2_NOCIG</name>
<feature type="transmembrane region" description="Helical" evidence="1">
    <location>
        <begin position="12"/>
        <end position="36"/>
    </location>
</feature>
<keyword evidence="1" id="KW-1133">Transmembrane helix</keyword>
<feature type="transmembrane region" description="Helical" evidence="1">
    <location>
        <begin position="85"/>
        <end position="105"/>
    </location>
</feature>
<dbReference type="RefSeq" id="WP_067487770.1">
    <property type="nucleotide sequence ID" value="NZ_JBHXPO010000001.1"/>
</dbReference>
<accession>A0A4V3CMY2</accession>
<gene>
    <name evidence="2" type="ORF">DFR75_10787</name>
</gene>
<protein>
    <submittedName>
        <fullName evidence="2">Uncharacterized protein</fullName>
    </submittedName>
</protein>
<feature type="transmembrane region" description="Helical" evidence="1">
    <location>
        <begin position="56"/>
        <end position="78"/>
    </location>
</feature>
<dbReference type="AlphaFoldDB" id="A0A4V3CMY2"/>
<sequence length="149" mass="15284">MSTFEQRRTQRALRASLAGVAGFVAFWAFVGAVGLIGGGADLGAEITHRLPFASPALAGVLLAVIVGLPMAFTAALAVRDLAHTALAGIGAGLLLLGWVTVQPFVIGQFNWLQPVFGLLGAAVCALSYRLRRPVTGIGSAKFPTTASPA</sequence>
<comment type="caution">
    <text evidence="2">The sequence shown here is derived from an EMBL/GenBank/DDBJ whole genome shotgun (WGS) entry which is preliminary data.</text>
</comment>
<organism evidence="2 3">
    <name type="scientific">Nocardia ignorata</name>
    <dbReference type="NCBI Taxonomy" id="145285"/>
    <lineage>
        <taxon>Bacteria</taxon>
        <taxon>Bacillati</taxon>
        <taxon>Actinomycetota</taxon>
        <taxon>Actinomycetes</taxon>
        <taxon>Mycobacteriales</taxon>
        <taxon>Nocardiaceae</taxon>
        <taxon>Nocardia</taxon>
    </lineage>
</organism>
<evidence type="ECO:0000313" key="3">
    <source>
        <dbReference type="Proteomes" id="UP000295087"/>
    </source>
</evidence>
<feature type="transmembrane region" description="Helical" evidence="1">
    <location>
        <begin position="111"/>
        <end position="130"/>
    </location>
</feature>
<evidence type="ECO:0000256" key="1">
    <source>
        <dbReference type="SAM" id="Phobius"/>
    </source>
</evidence>
<proteinExistence type="predicted"/>
<dbReference type="EMBL" id="SNXK01000007">
    <property type="protein sequence ID" value="TDP31862.1"/>
    <property type="molecule type" value="Genomic_DNA"/>
</dbReference>
<keyword evidence="3" id="KW-1185">Reference proteome</keyword>
<dbReference type="Proteomes" id="UP000295087">
    <property type="component" value="Unassembled WGS sequence"/>
</dbReference>
<reference evidence="2 3" key="1">
    <citation type="submission" date="2019-03" db="EMBL/GenBank/DDBJ databases">
        <title>Genomic Encyclopedia of Type Strains, Phase IV (KMG-IV): sequencing the most valuable type-strain genomes for metagenomic binning, comparative biology and taxonomic classification.</title>
        <authorList>
            <person name="Goeker M."/>
        </authorList>
    </citation>
    <scope>NUCLEOTIDE SEQUENCE [LARGE SCALE GENOMIC DNA]</scope>
    <source>
        <strain evidence="2 3">DSM 44496</strain>
    </source>
</reference>
<keyword evidence="1" id="KW-0812">Transmembrane</keyword>
<evidence type="ECO:0000313" key="2">
    <source>
        <dbReference type="EMBL" id="TDP31862.1"/>
    </source>
</evidence>
<keyword evidence="1" id="KW-0472">Membrane</keyword>